<keyword evidence="2" id="KW-1185">Reference proteome</keyword>
<reference evidence="1 2" key="1">
    <citation type="submission" date="2024-09" db="EMBL/GenBank/DDBJ databases">
        <title>Chromosome-scale assembly of Riccia sorocarpa.</title>
        <authorList>
            <person name="Paukszto L."/>
        </authorList>
    </citation>
    <scope>NUCLEOTIDE SEQUENCE [LARGE SCALE GENOMIC DNA]</scope>
    <source>
        <strain evidence="1">LP-2024</strain>
        <tissue evidence="1">Aerial parts of the thallus</tissue>
    </source>
</reference>
<evidence type="ECO:0008006" key="3">
    <source>
        <dbReference type="Google" id="ProtNLM"/>
    </source>
</evidence>
<dbReference type="Proteomes" id="UP001633002">
    <property type="component" value="Unassembled WGS sequence"/>
</dbReference>
<evidence type="ECO:0000313" key="2">
    <source>
        <dbReference type="Proteomes" id="UP001633002"/>
    </source>
</evidence>
<dbReference type="EMBL" id="JBJQOH010000001">
    <property type="protein sequence ID" value="KAL3701680.1"/>
    <property type="molecule type" value="Genomic_DNA"/>
</dbReference>
<sequence>MKRWGSAHDTWVSSPSSGAWPSLSPIMEHICRVWQTTAKLLSPLDQLPLPQWQRLSLWGPKVTGVRNITRTANGGSYARLQAAGIDVIGDITPDGNTTLPLLLAANQSLHATPAIHKAYEKVIDSTPKHAAAYRTASQYFTSVSTLPIWCIKTKDEAPLDSSLITATHARSAFCITNGKLIPAKIQDLPSEATWISVPVAECWAGPKKPPEKFLLTWTDKLASISAMQWQDQTGFLSALNSNIRRLAAKNNTKVTQRLQKWESSHHFNPNVAAIWSGLWNRKRAIKLSAAEDLEHLFWICPSITELWKWAIDILHLAFPVTRRWRPSFKQAILGVSPPDYCKSAARWWEQWRLFIIWGIWMQRNDLIFRNVQPSLAKSKALAWNRLLSQSRKDWKRYFLRAESQDLTLARRAELDRKVARKLALHSLGFTPVGHRLFTSWRPP</sequence>
<accession>A0ABD3IGX4</accession>
<dbReference type="AlphaFoldDB" id="A0ABD3IGX4"/>
<evidence type="ECO:0000313" key="1">
    <source>
        <dbReference type="EMBL" id="KAL3701680.1"/>
    </source>
</evidence>
<comment type="caution">
    <text evidence="1">The sequence shown here is derived from an EMBL/GenBank/DDBJ whole genome shotgun (WGS) entry which is preliminary data.</text>
</comment>
<protein>
    <recommendedName>
        <fullName evidence="3">Reverse transcriptase</fullName>
    </recommendedName>
</protein>
<name>A0ABD3IGX4_9MARC</name>
<organism evidence="1 2">
    <name type="scientific">Riccia sorocarpa</name>
    <dbReference type="NCBI Taxonomy" id="122646"/>
    <lineage>
        <taxon>Eukaryota</taxon>
        <taxon>Viridiplantae</taxon>
        <taxon>Streptophyta</taxon>
        <taxon>Embryophyta</taxon>
        <taxon>Marchantiophyta</taxon>
        <taxon>Marchantiopsida</taxon>
        <taxon>Marchantiidae</taxon>
        <taxon>Marchantiales</taxon>
        <taxon>Ricciaceae</taxon>
        <taxon>Riccia</taxon>
    </lineage>
</organism>
<gene>
    <name evidence="1" type="ORF">R1sor_019702</name>
</gene>
<proteinExistence type="predicted"/>